<gene>
    <name evidence="1" type="ORF">GV828_00690</name>
</gene>
<keyword evidence="2" id="KW-1185">Reference proteome</keyword>
<accession>A0ABW9Z6G0</accession>
<proteinExistence type="predicted"/>
<reference evidence="2" key="1">
    <citation type="submission" date="2020-01" db="EMBL/GenBank/DDBJ databases">
        <title>Sphingomonas sp. strain CSW-10.</title>
        <authorList>
            <person name="Chen W.-M."/>
        </authorList>
    </citation>
    <scope>NUCLEOTIDE SEQUENCE [LARGE SCALE GENOMIC DNA]</scope>
    <source>
        <strain evidence="2">NST-5</strain>
    </source>
</reference>
<comment type="caution">
    <text evidence="1">The sequence shown here is derived from an EMBL/GenBank/DDBJ whole genome shotgun (WGS) entry which is preliminary data.</text>
</comment>
<dbReference type="Proteomes" id="UP000798602">
    <property type="component" value="Unassembled WGS sequence"/>
</dbReference>
<evidence type="ECO:0000313" key="2">
    <source>
        <dbReference type="Proteomes" id="UP000798602"/>
    </source>
</evidence>
<dbReference type="EMBL" id="JAABLM010000001">
    <property type="protein sequence ID" value="NBL63710.1"/>
    <property type="molecule type" value="Genomic_DNA"/>
</dbReference>
<name>A0ABW9Z6G0_9FLAO</name>
<organism evidence="1 2">
    <name type="scientific">Flavobacterium ichthyis</name>
    <dbReference type="NCBI Taxonomy" id="2698827"/>
    <lineage>
        <taxon>Bacteria</taxon>
        <taxon>Pseudomonadati</taxon>
        <taxon>Bacteroidota</taxon>
        <taxon>Flavobacteriia</taxon>
        <taxon>Flavobacteriales</taxon>
        <taxon>Flavobacteriaceae</taxon>
        <taxon>Flavobacterium</taxon>
    </lineage>
</organism>
<evidence type="ECO:0000313" key="1">
    <source>
        <dbReference type="EMBL" id="NBL63710.1"/>
    </source>
</evidence>
<evidence type="ECO:0008006" key="3">
    <source>
        <dbReference type="Google" id="ProtNLM"/>
    </source>
</evidence>
<protein>
    <recommendedName>
        <fullName evidence="3">Lipoprotein</fullName>
    </recommendedName>
</protein>
<sequence length="276" mass="31687">MKKTILVLAFISFVFVSCKQETKNDEIKNDYSQIFNSKELIELKNTITEPKEKYSFYKHLYLVAKLEDLKNSENKDLSELKNYSDKTLIELSKIIIDEYTSNNKDENMDSIPSFTGLLTRNQIITKLDSVFSTKKYNLSEVMHETFVGTLNGGTFPETIKDNIITLQRSFGTGASQVYTYILVENENVTNLGQVYDYLSKSEYDKLENEIKNVAKNYNGMCSRTGTEITKTEDKYLISFTAYQNEDAGCCPTLSISYETKDFINIIPNTIKTKIEN</sequence>
<dbReference type="RefSeq" id="WP_166535547.1">
    <property type="nucleotide sequence ID" value="NZ_JAABLM010000001.1"/>
</dbReference>
<dbReference type="PROSITE" id="PS51257">
    <property type="entry name" value="PROKAR_LIPOPROTEIN"/>
    <property type="match status" value="1"/>
</dbReference>